<proteinExistence type="predicted"/>
<feature type="chain" id="PRO_5031528760" description="SPARK domain-containing protein" evidence="1">
    <location>
        <begin position="22"/>
        <end position="254"/>
    </location>
</feature>
<sequence length="254" mass="27078">MAVSRAHLALALMAMLAVADGLNLESLTKLKRYTTAMKRKAAGESRGRELLNCNDDSLTYTPPSQCTVLNYLFFTDDFFDDDLSDYDSNDEQIFQCSSLFTEQEIADIRATPAVKDAFCTCGGKTEDLLKGIFIQASCIYKAAAEIMGATETQVSATEKILDAAVKTIESCPYCDDLAKVCAPGGNSTVVTPVVPHCSGSSIENGSLRSGWSPTTLTPTTSVTTSPNLSSSSTAPIFSVMVFASAVFMMAVSSI</sequence>
<evidence type="ECO:0000313" key="2">
    <source>
        <dbReference type="EMBL" id="CAD8651992.1"/>
    </source>
</evidence>
<evidence type="ECO:0008006" key="3">
    <source>
        <dbReference type="Google" id="ProtNLM"/>
    </source>
</evidence>
<evidence type="ECO:0000256" key="1">
    <source>
        <dbReference type="SAM" id="SignalP"/>
    </source>
</evidence>
<reference evidence="2" key="1">
    <citation type="submission" date="2021-01" db="EMBL/GenBank/DDBJ databases">
        <authorList>
            <person name="Corre E."/>
            <person name="Pelletier E."/>
            <person name="Niang G."/>
            <person name="Scheremetjew M."/>
            <person name="Finn R."/>
            <person name="Kale V."/>
            <person name="Holt S."/>
            <person name="Cochrane G."/>
            <person name="Meng A."/>
            <person name="Brown T."/>
            <person name="Cohen L."/>
        </authorList>
    </citation>
    <scope>NUCLEOTIDE SEQUENCE</scope>
    <source>
        <strain evidence="2">CCMP722</strain>
    </source>
</reference>
<dbReference type="EMBL" id="HBFA01004480">
    <property type="protein sequence ID" value="CAD8651992.1"/>
    <property type="molecule type" value="Transcribed_RNA"/>
</dbReference>
<accession>A0A7S0MUV7</accession>
<keyword evidence="1" id="KW-0732">Signal</keyword>
<dbReference type="AlphaFoldDB" id="A0A7S0MUV7"/>
<gene>
    <name evidence="2" type="ORF">POBO1169_LOCUS2262</name>
</gene>
<protein>
    <recommendedName>
        <fullName evidence="3">SPARK domain-containing protein</fullName>
    </recommendedName>
</protein>
<organism evidence="2">
    <name type="scientific">Pyramimonas obovata</name>
    <dbReference type="NCBI Taxonomy" id="1411642"/>
    <lineage>
        <taxon>Eukaryota</taxon>
        <taxon>Viridiplantae</taxon>
        <taxon>Chlorophyta</taxon>
        <taxon>Pyramimonadophyceae</taxon>
        <taxon>Pyramimonadales</taxon>
        <taxon>Pyramimonadaceae</taxon>
        <taxon>Pyramimonas</taxon>
        <taxon>Pyramimonas incertae sedis</taxon>
    </lineage>
</organism>
<feature type="signal peptide" evidence="1">
    <location>
        <begin position="1"/>
        <end position="21"/>
    </location>
</feature>
<name>A0A7S0MUV7_9CHLO</name>